<dbReference type="EMBL" id="JNBQ01000001">
    <property type="protein sequence ID" value="KLN36462.1"/>
    <property type="molecule type" value="Genomic_DNA"/>
</dbReference>
<dbReference type="Gene3D" id="3.40.50.1820">
    <property type="entry name" value="alpha/beta hydrolase"/>
    <property type="match status" value="1"/>
</dbReference>
<keyword evidence="1 3" id="KW-0378">Hydrolase</keyword>
<reference evidence="3 4" key="1">
    <citation type="submission" date="2014-05" db="EMBL/GenBank/DDBJ databases">
        <title>Cellulosimicrobium funkei U11 genome.</title>
        <authorList>
            <person name="Hu C."/>
            <person name="Gong Y."/>
            <person name="Wan W."/>
            <person name="Jiang M."/>
        </authorList>
    </citation>
    <scope>NUCLEOTIDE SEQUENCE [LARGE SCALE GENOMIC DNA]</scope>
    <source>
        <strain evidence="3 4">U11</strain>
    </source>
</reference>
<dbReference type="PANTHER" id="PTHR43798:SF31">
    <property type="entry name" value="AB HYDROLASE SUPERFAMILY PROTEIN YCLE"/>
    <property type="match status" value="1"/>
</dbReference>
<dbReference type="GO" id="GO:0016020">
    <property type="term" value="C:membrane"/>
    <property type="evidence" value="ECO:0007669"/>
    <property type="project" value="TreeGrafter"/>
</dbReference>
<dbReference type="STRING" id="264251.FB00_01020"/>
<dbReference type="GO" id="GO:0016787">
    <property type="term" value="F:hydrolase activity"/>
    <property type="evidence" value="ECO:0007669"/>
    <property type="project" value="UniProtKB-KW"/>
</dbReference>
<dbReference type="Pfam" id="PF00561">
    <property type="entry name" value="Abhydrolase_1"/>
    <property type="match status" value="1"/>
</dbReference>
<dbReference type="InterPro" id="IPR050266">
    <property type="entry name" value="AB_hydrolase_sf"/>
</dbReference>
<dbReference type="Proteomes" id="UP000035265">
    <property type="component" value="Unassembled WGS sequence"/>
</dbReference>
<protein>
    <submittedName>
        <fullName evidence="3">Alpha/beta hydrolase</fullName>
    </submittedName>
</protein>
<dbReference type="PANTHER" id="PTHR43798">
    <property type="entry name" value="MONOACYLGLYCEROL LIPASE"/>
    <property type="match status" value="1"/>
</dbReference>
<dbReference type="AlphaFoldDB" id="A0A0H2L8C9"/>
<accession>A0A0H2L8C9</accession>
<dbReference type="PATRIC" id="fig|264251.5.peg.207"/>
<evidence type="ECO:0000259" key="2">
    <source>
        <dbReference type="Pfam" id="PF00561"/>
    </source>
</evidence>
<evidence type="ECO:0000256" key="1">
    <source>
        <dbReference type="ARBA" id="ARBA00022801"/>
    </source>
</evidence>
<organism evidence="3 4">
    <name type="scientific">Cellulosimicrobium funkei</name>
    <dbReference type="NCBI Taxonomy" id="264251"/>
    <lineage>
        <taxon>Bacteria</taxon>
        <taxon>Bacillati</taxon>
        <taxon>Actinomycetota</taxon>
        <taxon>Actinomycetes</taxon>
        <taxon>Micrococcales</taxon>
        <taxon>Promicromonosporaceae</taxon>
        <taxon>Cellulosimicrobium</taxon>
    </lineage>
</organism>
<sequence>MSPAEFPDPSPCSAWTGLVPVDDTALAVRDSGGDGMPLLYCNGQFATQRYWKRVVAALGPGYRHLTFDERARGRSRTSADYTFEAAVRDVAAVLDARGVERALLVGWSYGAVVAAHWADRHPERTVGIVLVDGAFPHDWLDDAMEERIRMLFRRLAFLRPVLRPLGLLPQMTAAQQAESNIELGRISRERELAPVLDRITVPTRYVVASGTSFGSRGDEQEVIRASLDQVTLRNPHVALAAKVRSNHGAILRKDAPAVAAAVEAVATLAADSPGTPGS</sequence>
<dbReference type="SUPFAM" id="SSF53474">
    <property type="entry name" value="alpha/beta-Hydrolases"/>
    <property type="match status" value="1"/>
</dbReference>
<proteinExistence type="predicted"/>
<feature type="domain" description="AB hydrolase-1" evidence="2">
    <location>
        <begin position="37"/>
        <end position="144"/>
    </location>
</feature>
<evidence type="ECO:0000313" key="4">
    <source>
        <dbReference type="Proteomes" id="UP000035265"/>
    </source>
</evidence>
<dbReference type="InterPro" id="IPR029058">
    <property type="entry name" value="AB_hydrolase_fold"/>
</dbReference>
<gene>
    <name evidence="3" type="ORF">FB00_01020</name>
</gene>
<evidence type="ECO:0000313" key="3">
    <source>
        <dbReference type="EMBL" id="KLN36462.1"/>
    </source>
</evidence>
<keyword evidence="4" id="KW-1185">Reference proteome</keyword>
<dbReference type="InterPro" id="IPR000073">
    <property type="entry name" value="AB_hydrolase_1"/>
</dbReference>
<dbReference type="RefSeq" id="WP_047230962.1">
    <property type="nucleotide sequence ID" value="NZ_JNBQ01000001.1"/>
</dbReference>
<name>A0A0H2L8C9_9MICO</name>
<comment type="caution">
    <text evidence="3">The sequence shown here is derived from an EMBL/GenBank/DDBJ whole genome shotgun (WGS) entry which is preliminary data.</text>
</comment>